<evidence type="ECO:0000256" key="1">
    <source>
        <dbReference type="SAM" id="MobiDB-lite"/>
    </source>
</evidence>
<feature type="compositionally biased region" description="Polar residues" evidence="1">
    <location>
        <begin position="65"/>
        <end position="95"/>
    </location>
</feature>
<proteinExistence type="predicted"/>
<dbReference type="Proteomes" id="UP000007819">
    <property type="component" value="Chromosome A1"/>
</dbReference>
<sequence length="322" mass="37165">MATVSSFTKFPGDDDDDSQNETNSTTTVTKVVYSPQWNYKSNMKIIPKKQHKKNNKSIVDIMQSNKQSSWCSSKPKTSNEEPQSFHRSSSTRTPLNSPPIGESTHQTIFQSNQKPLSSYYSSSQFTSSDDFLNNNPFVNRLRNPSVAQKYGHSYFDTNGSSTDSRNANFDTFFPESSTTADSFFDNLESRVERKPSIKMQSKYISEHRFHWSENIEYCSPWVRQRAKEIADHVNGLGLFDVKKKSEVSENDSKQIHKDLKSEVVNEDSEEINDDITYKIASKLCDTFLKHDETNTSDNNQCPNDENFKWSRLYQKLIHYKQL</sequence>
<dbReference type="EnsemblMetazoa" id="XM_003246160.4">
    <property type="protein sequence ID" value="XP_003246208.1"/>
    <property type="gene ID" value="LOC100569697"/>
</dbReference>
<evidence type="ECO:0000313" key="2">
    <source>
        <dbReference type="EnsemblMetazoa" id="XP_003246208.1"/>
    </source>
</evidence>
<keyword evidence="3" id="KW-1185">Reference proteome</keyword>
<dbReference type="GeneID" id="100569697"/>
<organism evidence="2 3">
    <name type="scientific">Acyrthosiphon pisum</name>
    <name type="common">Pea aphid</name>
    <dbReference type="NCBI Taxonomy" id="7029"/>
    <lineage>
        <taxon>Eukaryota</taxon>
        <taxon>Metazoa</taxon>
        <taxon>Ecdysozoa</taxon>
        <taxon>Arthropoda</taxon>
        <taxon>Hexapoda</taxon>
        <taxon>Insecta</taxon>
        <taxon>Pterygota</taxon>
        <taxon>Neoptera</taxon>
        <taxon>Paraneoptera</taxon>
        <taxon>Hemiptera</taxon>
        <taxon>Sternorrhyncha</taxon>
        <taxon>Aphidomorpha</taxon>
        <taxon>Aphidoidea</taxon>
        <taxon>Aphididae</taxon>
        <taxon>Macrosiphini</taxon>
        <taxon>Acyrthosiphon</taxon>
    </lineage>
</organism>
<reference evidence="3" key="1">
    <citation type="submission" date="2010-06" db="EMBL/GenBank/DDBJ databases">
        <authorList>
            <person name="Jiang H."/>
            <person name="Abraham K."/>
            <person name="Ali S."/>
            <person name="Alsbrooks S.L."/>
            <person name="Anim B.N."/>
            <person name="Anosike U.S."/>
            <person name="Attaway T."/>
            <person name="Bandaranaike D.P."/>
            <person name="Battles P.K."/>
            <person name="Bell S.N."/>
            <person name="Bell A.V."/>
            <person name="Beltran B."/>
            <person name="Bickham C."/>
            <person name="Bustamante Y."/>
            <person name="Caleb T."/>
            <person name="Canada A."/>
            <person name="Cardenas V."/>
            <person name="Carter K."/>
            <person name="Chacko J."/>
            <person name="Chandrabose M.N."/>
            <person name="Chavez D."/>
            <person name="Chavez A."/>
            <person name="Chen L."/>
            <person name="Chu H.-S."/>
            <person name="Claassen K.J."/>
            <person name="Cockrell R."/>
            <person name="Collins M."/>
            <person name="Cooper J.A."/>
            <person name="Cree A."/>
            <person name="Curry S.M."/>
            <person name="Da Y."/>
            <person name="Dao M.D."/>
            <person name="Das B."/>
            <person name="Davila M.-L."/>
            <person name="Davy-Carroll L."/>
            <person name="Denson S."/>
            <person name="Dinh H."/>
            <person name="Ebong V.E."/>
            <person name="Edwards J.R."/>
            <person name="Egan A."/>
            <person name="El-Daye J."/>
            <person name="Escobedo L."/>
            <person name="Fernandez S."/>
            <person name="Fernando P.R."/>
            <person name="Flagg N."/>
            <person name="Forbes L.D."/>
            <person name="Fowler R.G."/>
            <person name="Fu Q."/>
            <person name="Gabisi R.A."/>
            <person name="Ganer J."/>
            <person name="Garbino Pronczuk A."/>
            <person name="Garcia R.M."/>
            <person name="Garner T."/>
            <person name="Garrett T.E."/>
            <person name="Gonzalez D.A."/>
            <person name="Hamid H."/>
            <person name="Hawkins E.S."/>
            <person name="Hirani K."/>
            <person name="Hogues M.E."/>
            <person name="Hollins B."/>
            <person name="Hsiao C.-H."/>
            <person name="Jabil R."/>
            <person name="James M.L."/>
            <person name="Jhangiani S.N."/>
            <person name="Johnson B."/>
            <person name="Johnson Q."/>
            <person name="Joshi V."/>
            <person name="Kalu J.B."/>
            <person name="Kam C."/>
            <person name="Kashfia A."/>
            <person name="Keebler J."/>
            <person name="Kisamo H."/>
            <person name="Kovar C.L."/>
            <person name="Lago L.A."/>
            <person name="Lai C.-Y."/>
            <person name="Laidlaw J."/>
            <person name="Lara F."/>
            <person name="Le T.-K."/>
            <person name="Lee S.L."/>
            <person name="Legall F.H."/>
            <person name="Lemon S.J."/>
            <person name="Lewis L.R."/>
            <person name="Li B."/>
            <person name="Liu Y."/>
            <person name="Liu Y.-S."/>
            <person name="Lopez J."/>
            <person name="Lozado R.J."/>
            <person name="Lu J."/>
            <person name="Madu R.C."/>
            <person name="Maheshwari M."/>
            <person name="Maheshwari R."/>
            <person name="Malloy K."/>
            <person name="Martinez E."/>
            <person name="Mathew T."/>
            <person name="Mercado I.C."/>
            <person name="Mercado C."/>
            <person name="Meyer B."/>
            <person name="Montgomery K."/>
            <person name="Morgan M.B."/>
            <person name="Munidasa M."/>
            <person name="Nazareth L.V."/>
            <person name="Nelson J."/>
            <person name="Ng B.M."/>
            <person name="Nguyen N.B."/>
            <person name="Nguyen P.Q."/>
            <person name="Nguyen T."/>
            <person name="Obregon M."/>
            <person name="Okwuonu G.O."/>
            <person name="Onwere C.G."/>
            <person name="Orozco G."/>
            <person name="Parra A."/>
            <person name="Patel S."/>
            <person name="Patil S."/>
            <person name="Perez A."/>
            <person name="Perez Y."/>
            <person name="Pham C."/>
            <person name="Primus E.L."/>
            <person name="Pu L.-L."/>
            <person name="Puazo M."/>
            <person name="Qin X."/>
            <person name="Quiroz J.B."/>
            <person name="Reese J."/>
            <person name="Richards S."/>
            <person name="Rives C.M."/>
            <person name="Robberts R."/>
            <person name="Ruiz S.J."/>
            <person name="Ruiz M.J."/>
            <person name="Santibanez J."/>
            <person name="Schneider B.W."/>
            <person name="Sisson I."/>
            <person name="Smith M."/>
            <person name="Sodergren E."/>
            <person name="Song X.-Z."/>
            <person name="Song B.B."/>
            <person name="Summersgill H."/>
            <person name="Thelus R."/>
            <person name="Thornton R.D."/>
            <person name="Trejos Z.Y."/>
            <person name="Usmani K."/>
            <person name="Vattathil S."/>
            <person name="Villasana D."/>
            <person name="Walker D.L."/>
            <person name="Wang S."/>
            <person name="Wang K."/>
            <person name="White C.S."/>
            <person name="Williams A.C."/>
            <person name="Williamson J."/>
            <person name="Wilson K."/>
            <person name="Woghiren I.O."/>
            <person name="Woodworth J.R."/>
            <person name="Worley K.C."/>
            <person name="Wright R.A."/>
            <person name="Wu W."/>
            <person name="Young L."/>
            <person name="Zhang L."/>
            <person name="Zhang J."/>
            <person name="Zhu Y."/>
            <person name="Muzny D.M."/>
            <person name="Weinstock G."/>
            <person name="Gibbs R.A."/>
        </authorList>
    </citation>
    <scope>NUCLEOTIDE SEQUENCE [LARGE SCALE GENOMIC DNA]</scope>
    <source>
        <strain evidence="3">LSR1</strain>
    </source>
</reference>
<dbReference type="RefSeq" id="XP_003246208.1">
    <property type="nucleotide sequence ID" value="XM_003246160.3"/>
</dbReference>
<evidence type="ECO:0000313" key="3">
    <source>
        <dbReference type="Proteomes" id="UP000007819"/>
    </source>
</evidence>
<feature type="compositionally biased region" description="Polar residues" evidence="1">
    <location>
        <begin position="20"/>
        <end position="30"/>
    </location>
</feature>
<dbReference type="AlphaFoldDB" id="A0A8R2AEQ2"/>
<dbReference type="KEGG" id="api:100569697"/>
<reference evidence="2" key="2">
    <citation type="submission" date="2022-06" db="UniProtKB">
        <authorList>
            <consortium name="EnsemblMetazoa"/>
        </authorList>
    </citation>
    <scope>IDENTIFICATION</scope>
</reference>
<name>A0A8R2AEQ2_ACYPI</name>
<feature type="region of interest" description="Disordered" evidence="1">
    <location>
        <begin position="1"/>
        <end position="30"/>
    </location>
</feature>
<feature type="region of interest" description="Disordered" evidence="1">
    <location>
        <begin position="65"/>
        <end position="105"/>
    </location>
</feature>
<accession>A0A8R2AEQ2</accession>
<protein>
    <submittedName>
        <fullName evidence="2">Uncharacterized protein</fullName>
    </submittedName>
</protein>
<dbReference type="OrthoDB" id="6631107at2759"/>